<gene>
    <name evidence="3" type="ORF">FF011L_29950</name>
</gene>
<protein>
    <submittedName>
        <fullName evidence="3">PEP-CTERM motif protein</fullName>
    </submittedName>
</protein>
<name>A0A517MH58_9BACT</name>
<dbReference type="Pfam" id="PF07589">
    <property type="entry name" value="PEP-CTERM"/>
    <property type="match status" value="1"/>
</dbReference>
<evidence type="ECO:0000313" key="3">
    <source>
        <dbReference type="EMBL" id="QDS94216.1"/>
    </source>
</evidence>
<feature type="chain" id="PRO_5022126949" evidence="1">
    <location>
        <begin position="24"/>
        <end position="252"/>
    </location>
</feature>
<dbReference type="InterPro" id="IPR013424">
    <property type="entry name" value="Ice-binding_C"/>
</dbReference>
<organism evidence="3 4">
    <name type="scientific">Roseimaritima multifibrata</name>
    <dbReference type="NCBI Taxonomy" id="1930274"/>
    <lineage>
        <taxon>Bacteria</taxon>
        <taxon>Pseudomonadati</taxon>
        <taxon>Planctomycetota</taxon>
        <taxon>Planctomycetia</taxon>
        <taxon>Pirellulales</taxon>
        <taxon>Pirellulaceae</taxon>
        <taxon>Roseimaritima</taxon>
    </lineage>
</organism>
<feature type="domain" description="Ice-binding protein C-terminal" evidence="2">
    <location>
        <begin position="217"/>
        <end position="242"/>
    </location>
</feature>
<dbReference type="Proteomes" id="UP000320672">
    <property type="component" value="Chromosome"/>
</dbReference>
<reference evidence="3 4" key="1">
    <citation type="submission" date="2019-02" db="EMBL/GenBank/DDBJ databases">
        <title>Deep-cultivation of Planctomycetes and their phenomic and genomic characterization uncovers novel biology.</title>
        <authorList>
            <person name="Wiegand S."/>
            <person name="Jogler M."/>
            <person name="Boedeker C."/>
            <person name="Pinto D."/>
            <person name="Vollmers J."/>
            <person name="Rivas-Marin E."/>
            <person name="Kohn T."/>
            <person name="Peeters S.H."/>
            <person name="Heuer A."/>
            <person name="Rast P."/>
            <person name="Oberbeckmann S."/>
            <person name="Bunk B."/>
            <person name="Jeske O."/>
            <person name="Meyerdierks A."/>
            <person name="Storesund J.E."/>
            <person name="Kallscheuer N."/>
            <person name="Luecker S."/>
            <person name="Lage O.M."/>
            <person name="Pohl T."/>
            <person name="Merkel B.J."/>
            <person name="Hornburger P."/>
            <person name="Mueller R.-W."/>
            <person name="Bruemmer F."/>
            <person name="Labrenz M."/>
            <person name="Spormann A.M."/>
            <person name="Op den Camp H."/>
            <person name="Overmann J."/>
            <person name="Amann R."/>
            <person name="Jetten M.S.M."/>
            <person name="Mascher T."/>
            <person name="Medema M.H."/>
            <person name="Devos D.P."/>
            <person name="Kaster A.-K."/>
            <person name="Ovreas L."/>
            <person name="Rohde M."/>
            <person name="Galperin M.Y."/>
            <person name="Jogler C."/>
        </authorList>
    </citation>
    <scope>NUCLEOTIDE SEQUENCE [LARGE SCALE GENOMIC DNA]</scope>
    <source>
        <strain evidence="3 4">FF011L</strain>
    </source>
</reference>
<sequence length="252" mass="26049" precursor="true">MRTIQLAVACMAVLVATAGQVQAGIINTNGDFETGLAGWTVTGGSSLNGIATTGSPTGNNNTSIFTNFPAAPTGDNFAYQTWNAGNAYQLTQNFVVPAASTYALSFDVIWDYNGEGGWEYLGPVLLTDQTLVVDIVLNGTPFTNISVANVVATGLAVGTGGEPFDSGGWRSYNVDVTGNLAPLVGQTLTLRYVGAVTHSFSTFAVDNLFLDATSTAAVPEPSSLALFGIGACVAGVGAASRRRREKFQEATA</sequence>
<dbReference type="AlphaFoldDB" id="A0A517MH58"/>
<dbReference type="KEGG" id="rml:FF011L_29950"/>
<dbReference type="NCBIfam" id="TIGR02595">
    <property type="entry name" value="PEP_CTERM"/>
    <property type="match status" value="1"/>
</dbReference>
<dbReference type="RefSeq" id="WP_218932620.1">
    <property type="nucleotide sequence ID" value="NZ_CP036262.1"/>
</dbReference>
<evidence type="ECO:0000256" key="1">
    <source>
        <dbReference type="SAM" id="SignalP"/>
    </source>
</evidence>
<keyword evidence="4" id="KW-1185">Reference proteome</keyword>
<proteinExistence type="predicted"/>
<evidence type="ECO:0000313" key="4">
    <source>
        <dbReference type="Proteomes" id="UP000320672"/>
    </source>
</evidence>
<feature type="signal peptide" evidence="1">
    <location>
        <begin position="1"/>
        <end position="23"/>
    </location>
</feature>
<accession>A0A517MH58</accession>
<evidence type="ECO:0000259" key="2">
    <source>
        <dbReference type="Pfam" id="PF07589"/>
    </source>
</evidence>
<keyword evidence="1" id="KW-0732">Signal</keyword>
<dbReference type="EMBL" id="CP036262">
    <property type="protein sequence ID" value="QDS94216.1"/>
    <property type="molecule type" value="Genomic_DNA"/>
</dbReference>